<keyword evidence="2" id="KW-1185">Reference proteome</keyword>
<evidence type="ECO:0000313" key="1">
    <source>
        <dbReference type="EMBL" id="SER47585.1"/>
    </source>
</evidence>
<evidence type="ECO:0000313" key="2">
    <source>
        <dbReference type="Proteomes" id="UP000199021"/>
    </source>
</evidence>
<sequence length="100" mass="11922">MDIPDAYKEKLAGVYHDFLYGQQFNTVIKEKNGKFYVESPFFEFFRGDKSNELLYTKKGYFKIVDYPNLLKFNLDQENKTVSLYRDEISVQIDLIDNKIQ</sequence>
<dbReference type="AlphaFoldDB" id="A0A1H9PI98"/>
<protein>
    <submittedName>
        <fullName evidence="1">Uncharacterized protein</fullName>
    </submittedName>
</protein>
<accession>A0A1H9PI98</accession>
<reference evidence="2" key="1">
    <citation type="submission" date="2016-10" db="EMBL/GenBank/DDBJ databases">
        <authorList>
            <person name="Varghese N."/>
            <person name="Submissions S."/>
        </authorList>
    </citation>
    <scope>NUCLEOTIDE SEQUENCE [LARGE SCALE GENOMIC DNA]</scope>
    <source>
        <strain evidence="2">DSM 24740</strain>
    </source>
</reference>
<dbReference type="Proteomes" id="UP000199021">
    <property type="component" value="Unassembled WGS sequence"/>
</dbReference>
<organism evidence="1 2">
    <name type="scientific">Neolewinella agarilytica</name>
    <dbReference type="NCBI Taxonomy" id="478744"/>
    <lineage>
        <taxon>Bacteria</taxon>
        <taxon>Pseudomonadati</taxon>
        <taxon>Bacteroidota</taxon>
        <taxon>Saprospiria</taxon>
        <taxon>Saprospirales</taxon>
        <taxon>Lewinellaceae</taxon>
        <taxon>Neolewinella</taxon>
    </lineage>
</organism>
<dbReference type="InParanoid" id="A0A1H9PI98"/>
<name>A0A1H9PI98_9BACT</name>
<proteinExistence type="predicted"/>
<dbReference type="STRING" id="478744.SAMN05444359_1524"/>
<dbReference type="EMBL" id="FOFB01000052">
    <property type="protein sequence ID" value="SER47585.1"/>
    <property type="molecule type" value="Genomic_DNA"/>
</dbReference>
<gene>
    <name evidence="1" type="ORF">SAMN05444359_1524</name>
</gene>